<keyword evidence="2" id="KW-1185">Reference proteome</keyword>
<dbReference type="EMBL" id="CM055109">
    <property type="protein sequence ID" value="KAJ7524073.1"/>
    <property type="molecule type" value="Genomic_DNA"/>
</dbReference>
<accession>A0ACC2B2T5</accession>
<gene>
    <name evidence="1" type="ORF">O6H91_18G076400</name>
</gene>
<proteinExistence type="predicted"/>
<dbReference type="Proteomes" id="UP001162992">
    <property type="component" value="Chromosome 18"/>
</dbReference>
<comment type="caution">
    <text evidence="1">The sequence shown here is derived from an EMBL/GenBank/DDBJ whole genome shotgun (WGS) entry which is preliminary data.</text>
</comment>
<reference evidence="2" key="1">
    <citation type="journal article" date="2024" name="Proc. Natl. Acad. Sci. U.S.A.">
        <title>Extraordinary preservation of gene collinearity over three hundred million years revealed in homosporous lycophytes.</title>
        <authorList>
            <person name="Li C."/>
            <person name="Wickell D."/>
            <person name="Kuo L.Y."/>
            <person name="Chen X."/>
            <person name="Nie B."/>
            <person name="Liao X."/>
            <person name="Peng D."/>
            <person name="Ji J."/>
            <person name="Jenkins J."/>
            <person name="Williams M."/>
            <person name="Shu S."/>
            <person name="Plott C."/>
            <person name="Barry K."/>
            <person name="Rajasekar S."/>
            <person name="Grimwood J."/>
            <person name="Han X."/>
            <person name="Sun S."/>
            <person name="Hou Z."/>
            <person name="He W."/>
            <person name="Dai G."/>
            <person name="Sun C."/>
            <person name="Schmutz J."/>
            <person name="Leebens-Mack J.H."/>
            <person name="Li F.W."/>
            <person name="Wang L."/>
        </authorList>
    </citation>
    <scope>NUCLEOTIDE SEQUENCE [LARGE SCALE GENOMIC DNA]</scope>
    <source>
        <strain evidence="2">cv. PW_Plant_1</strain>
    </source>
</reference>
<evidence type="ECO:0000313" key="2">
    <source>
        <dbReference type="Proteomes" id="UP001162992"/>
    </source>
</evidence>
<sequence>MAGRVLVLKHLSMPKVIYFLSCWMPSECALRRFEAVCRSFLWGAKFDGGGYVGVAWSTCILPKHFGGLGLPNLKQLATRSIAKWLVRAAVRREETWACLLQEAANCWAPMRAPGWRNWELRDLLLTNWNFKGKGSELFRCLWLGWKKGSYALKVVQKELWDKGGILEMSCWA</sequence>
<evidence type="ECO:0000313" key="1">
    <source>
        <dbReference type="EMBL" id="KAJ7524073.1"/>
    </source>
</evidence>
<name>A0ACC2B2T5_DIPCM</name>
<organism evidence="1 2">
    <name type="scientific">Diphasiastrum complanatum</name>
    <name type="common">Issler's clubmoss</name>
    <name type="synonym">Lycopodium complanatum</name>
    <dbReference type="NCBI Taxonomy" id="34168"/>
    <lineage>
        <taxon>Eukaryota</taxon>
        <taxon>Viridiplantae</taxon>
        <taxon>Streptophyta</taxon>
        <taxon>Embryophyta</taxon>
        <taxon>Tracheophyta</taxon>
        <taxon>Lycopodiopsida</taxon>
        <taxon>Lycopodiales</taxon>
        <taxon>Lycopodiaceae</taxon>
        <taxon>Lycopodioideae</taxon>
        <taxon>Diphasiastrum</taxon>
    </lineage>
</organism>
<protein>
    <submittedName>
        <fullName evidence="1">Uncharacterized protein</fullName>
    </submittedName>
</protein>